<protein>
    <submittedName>
        <fullName evidence="4">Uncharacterized protein</fullName>
    </submittedName>
</protein>
<feature type="coiled-coil region" evidence="1">
    <location>
        <begin position="11"/>
        <end position="59"/>
    </location>
</feature>
<reference evidence="4" key="1">
    <citation type="submission" date="2006-01" db="EMBL/GenBank/DDBJ databases">
        <authorList>
            <consortium name="US DOE Joint Genome Institute"/>
            <person name="Copeland A."/>
            <person name="Lucas S."/>
            <person name="Lapidus A."/>
            <person name="Barry K."/>
            <person name="Detter J.C."/>
            <person name="Glavina T."/>
            <person name="Hammon N."/>
            <person name="Israni S."/>
            <person name="Pitluck S."/>
            <person name="Goltsman E."/>
            <person name="Martinez M."/>
            <person name="Schmutz J."/>
            <person name="Larimer F."/>
            <person name="Land M."/>
            <person name="Kyrpides N."/>
            <person name="Lykidis A."/>
            <person name="Francino P."/>
            <person name="Benson D.R."/>
            <person name="Huang Y."/>
            <person name="Mastronunzio J."/>
            <person name="Bickhart D."/>
            <person name="Niemann J."/>
            <person name="Rawnsley T."/>
            <person name="Tisa L.S."/>
            <person name="Richardson P."/>
        </authorList>
    </citation>
    <scope>NUCLEOTIDE SEQUENCE</scope>
    <source>
        <strain evidence="4">CcI3</strain>
    </source>
</reference>
<sequence>MTSGVPVREVLEQIEARRARAGRAVEELREEIARLTGQLAAAERALERLEITRETVLDLAAENDAAPAEPLPPGYREVLAVFTRGGNGLHAKDVCRALGGGTEPRHVESMRARLKRLVERGVLTEPDPGLFVLPRPDPPATPEINSS</sequence>
<dbReference type="eggNOG" id="ENOG50330AR">
    <property type="taxonomic scope" value="Bacteria"/>
</dbReference>
<dbReference type="KEGG" id="fra:Francci3_4005"/>
<proteinExistence type="predicted"/>
<keyword evidence="1" id="KW-0175">Coiled coil</keyword>
<dbReference type="KEGG" id="fra:Francci3_3999"/>
<evidence type="ECO:0000313" key="4">
    <source>
        <dbReference type="EMBL" id="ABD13355.1"/>
    </source>
</evidence>
<dbReference type="RefSeq" id="WP_011438373.1">
    <property type="nucleotide sequence ID" value="NC_007777.1"/>
</dbReference>
<dbReference type="HOGENOM" id="CLU_101005_1_0_11"/>
<dbReference type="AlphaFoldDB" id="Q2J5T7"/>
<evidence type="ECO:0000256" key="1">
    <source>
        <dbReference type="SAM" id="Coils"/>
    </source>
</evidence>
<reference evidence="4 5" key="2">
    <citation type="journal article" date="2007" name="Genome Res.">
        <title>Genome characteristics of facultatively symbiotic Frankia sp. strains reflect host range and host plant biogeography.</title>
        <authorList>
            <person name="Normand P."/>
            <person name="Lapierre P."/>
            <person name="Tisa L.S."/>
            <person name="Gogarten J.P."/>
            <person name="Alloisio N."/>
            <person name="Bagnarol E."/>
            <person name="Bassi C.A."/>
            <person name="Berry A.M."/>
            <person name="Bickhart D.M."/>
            <person name="Choisne N."/>
            <person name="Couloux A."/>
            <person name="Cournoyer B."/>
            <person name="Cruveiller S."/>
            <person name="Daubin V."/>
            <person name="Demange N."/>
            <person name="Francino M.P."/>
            <person name="Goltsman E."/>
            <person name="Huang Y."/>
            <person name="Kopp O.R."/>
            <person name="Labarre L."/>
            <person name="Lapidus A."/>
            <person name="Lavire C."/>
            <person name="Marechal J."/>
            <person name="Martinez M."/>
            <person name="Mastronunzio J.E."/>
            <person name="Mullin B.C."/>
            <person name="Niemann J."/>
            <person name="Pujic P."/>
            <person name="Rawnsley T."/>
            <person name="Rouy Z."/>
            <person name="Schenowitz C."/>
            <person name="Sellstedt A."/>
            <person name="Tavares F."/>
            <person name="Tomkins J.P."/>
            <person name="Vallenet D."/>
            <person name="Valverde C."/>
            <person name="Wall L.G."/>
            <person name="Wang Y."/>
            <person name="Medigue C."/>
            <person name="Benson D.R."/>
        </authorList>
    </citation>
    <scope>NUCLEOTIDE SEQUENCE [LARGE SCALE GENOMIC DNA]</scope>
    <source>
        <strain evidence="4">CcI3</strain>
        <strain evidence="5">DSM 45818 / CECT 9043 / CcI3</strain>
    </source>
</reference>
<dbReference type="EMBL" id="CP000249">
    <property type="protein sequence ID" value="ABD13355.1"/>
    <property type="molecule type" value="Genomic_DNA"/>
</dbReference>
<evidence type="ECO:0000256" key="2">
    <source>
        <dbReference type="SAM" id="MobiDB-lite"/>
    </source>
</evidence>
<dbReference type="Proteomes" id="UP000001937">
    <property type="component" value="Chromosome"/>
</dbReference>
<accession>Q2J5T7</accession>
<name>Q2J5T7_FRACC</name>
<evidence type="ECO:0000313" key="5">
    <source>
        <dbReference type="Proteomes" id="UP000001937"/>
    </source>
</evidence>
<dbReference type="STRING" id="106370.Francci3_3999"/>
<gene>
    <name evidence="3" type="ordered locus">Francci3_3999</name>
    <name evidence="4" type="ordered locus">Francci3_4005</name>
</gene>
<feature type="region of interest" description="Disordered" evidence="2">
    <location>
        <begin position="127"/>
        <end position="147"/>
    </location>
</feature>
<dbReference type="EMBL" id="CP000249">
    <property type="protein sequence ID" value="ABD13349.1"/>
    <property type="molecule type" value="Genomic_DNA"/>
</dbReference>
<keyword evidence="5" id="KW-1185">Reference proteome</keyword>
<organism evidence="4 5">
    <name type="scientific">Frankia casuarinae (strain DSM 45818 / CECT 9043 / HFP020203 / CcI3)</name>
    <dbReference type="NCBI Taxonomy" id="106370"/>
    <lineage>
        <taxon>Bacteria</taxon>
        <taxon>Bacillati</taxon>
        <taxon>Actinomycetota</taxon>
        <taxon>Actinomycetes</taxon>
        <taxon>Frankiales</taxon>
        <taxon>Frankiaceae</taxon>
        <taxon>Frankia</taxon>
    </lineage>
</organism>
<evidence type="ECO:0000313" key="3">
    <source>
        <dbReference type="EMBL" id="ABD13349.1"/>
    </source>
</evidence>